<dbReference type="Gene3D" id="2.60.200.20">
    <property type="match status" value="2"/>
</dbReference>
<dbReference type="Pfam" id="PF00498">
    <property type="entry name" value="FHA"/>
    <property type="match status" value="2"/>
</dbReference>
<dbReference type="SMART" id="SM00240">
    <property type="entry name" value="FHA"/>
    <property type="match status" value="2"/>
</dbReference>
<sequence>MSETLTRHTLLESSDETAQAQADIQTVTHVAKSEPTPDAVLFRPSQRPPIAILTVCDDGKRTGESIRIRKNAFQIGRSEGDLCLAHDDLVSARHVVITKQLNGQSPRLVIEDLESRNGLYFKVRKARLENQAEFLIGGGKYRFELPQEDSVDEPPHRKPVVETLPFETMPEIAAPALVELLAGGKTSTTLLLEPEYWIGRGETCRIRRKSDIFTSKKHALLRCSKSGNWSIKNNKSVNGVWLKMPKATLEPGQNCEFRIGEQLFHLKFGV</sequence>
<dbReference type="RefSeq" id="WP_105332598.1">
    <property type="nucleotide sequence ID" value="NZ_PUHY01000015.1"/>
</dbReference>
<gene>
    <name evidence="2" type="ORF">C5Y83_25360</name>
</gene>
<feature type="domain" description="FHA" evidence="1">
    <location>
        <begin position="196"/>
        <end position="247"/>
    </location>
</feature>
<evidence type="ECO:0000313" key="2">
    <source>
        <dbReference type="EMBL" id="PQO29403.1"/>
    </source>
</evidence>
<reference evidence="2 3" key="1">
    <citation type="submission" date="2018-02" db="EMBL/GenBank/DDBJ databases">
        <title>Comparative genomes isolates from brazilian mangrove.</title>
        <authorList>
            <person name="Araujo J.E."/>
            <person name="Taketani R.G."/>
            <person name="Silva M.C.P."/>
            <person name="Loureco M.V."/>
            <person name="Andreote F.D."/>
        </authorList>
    </citation>
    <scope>NUCLEOTIDE SEQUENCE [LARGE SCALE GENOMIC DNA]</scope>
    <source>
        <strain evidence="2 3">Hex-1 MGV</strain>
    </source>
</reference>
<organism evidence="2 3">
    <name type="scientific">Blastopirellula marina</name>
    <dbReference type="NCBI Taxonomy" id="124"/>
    <lineage>
        <taxon>Bacteria</taxon>
        <taxon>Pseudomonadati</taxon>
        <taxon>Planctomycetota</taxon>
        <taxon>Planctomycetia</taxon>
        <taxon>Pirellulales</taxon>
        <taxon>Pirellulaceae</taxon>
        <taxon>Blastopirellula</taxon>
    </lineage>
</organism>
<dbReference type="InterPro" id="IPR000253">
    <property type="entry name" value="FHA_dom"/>
</dbReference>
<name>A0A2S8FB57_9BACT</name>
<dbReference type="SUPFAM" id="SSF49879">
    <property type="entry name" value="SMAD/FHA domain"/>
    <property type="match status" value="2"/>
</dbReference>
<evidence type="ECO:0000313" key="3">
    <source>
        <dbReference type="Proteomes" id="UP000238322"/>
    </source>
</evidence>
<proteinExistence type="predicted"/>
<evidence type="ECO:0000259" key="1">
    <source>
        <dbReference type="PROSITE" id="PS50006"/>
    </source>
</evidence>
<comment type="caution">
    <text evidence="2">The sequence shown here is derived from an EMBL/GenBank/DDBJ whole genome shotgun (WGS) entry which is preliminary data.</text>
</comment>
<dbReference type="InterPro" id="IPR008984">
    <property type="entry name" value="SMAD_FHA_dom_sf"/>
</dbReference>
<dbReference type="EMBL" id="PUHY01000015">
    <property type="protein sequence ID" value="PQO29403.1"/>
    <property type="molecule type" value="Genomic_DNA"/>
</dbReference>
<accession>A0A2S8FB57</accession>
<dbReference type="OrthoDB" id="273653at2"/>
<dbReference type="CDD" id="cd00060">
    <property type="entry name" value="FHA"/>
    <property type="match status" value="1"/>
</dbReference>
<dbReference type="Proteomes" id="UP000238322">
    <property type="component" value="Unassembled WGS sequence"/>
</dbReference>
<protein>
    <recommendedName>
        <fullName evidence="1">FHA domain-containing protein</fullName>
    </recommendedName>
</protein>
<dbReference type="AlphaFoldDB" id="A0A2S8FB57"/>
<feature type="domain" description="FHA" evidence="1">
    <location>
        <begin position="73"/>
        <end position="126"/>
    </location>
</feature>
<dbReference type="PROSITE" id="PS50006">
    <property type="entry name" value="FHA_DOMAIN"/>
    <property type="match status" value="2"/>
</dbReference>